<dbReference type="SFLD" id="SFLDS00003">
    <property type="entry name" value="Haloacid_Dehalogenase"/>
    <property type="match status" value="1"/>
</dbReference>
<gene>
    <name evidence="1" type="ORF">H8S20_07885</name>
</gene>
<dbReference type="Proteomes" id="UP000596929">
    <property type="component" value="Unassembled WGS sequence"/>
</dbReference>
<dbReference type="InterPro" id="IPR023214">
    <property type="entry name" value="HAD_sf"/>
</dbReference>
<protein>
    <submittedName>
        <fullName evidence="1">HAD family hydrolase</fullName>
    </submittedName>
</protein>
<sequence>MIKKYILFDLDGTVTDPMIGITKSVRYALNKFGIEVEDLNTLCKFIGPPLKDSFMNFYNFTEEDALKAIAYYREYFSTNGLYENTVYENFEDMLIALKNDGKSLIIATSKPTVFAEKILEHFNLKKYFDFISGSNLDNTRTKKADVISYALEQQMINNMSEIIMIGDREHDIIGAKALNIESIGVLHGYGSYEELSSSGADYIVKDVSELKSLLLTL</sequence>
<dbReference type="NCBIfam" id="TIGR01549">
    <property type="entry name" value="HAD-SF-IA-v1"/>
    <property type="match status" value="1"/>
</dbReference>
<dbReference type="SUPFAM" id="SSF56784">
    <property type="entry name" value="HAD-like"/>
    <property type="match status" value="1"/>
</dbReference>
<dbReference type="InterPro" id="IPR050155">
    <property type="entry name" value="HAD-like_hydrolase_sf"/>
</dbReference>
<organism evidence="1 2">
    <name type="scientific">Clostridium hominis</name>
    <dbReference type="NCBI Taxonomy" id="2763036"/>
    <lineage>
        <taxon>Bacteria</taxon>
        <taxon>Bacillati</taxon>
        <taxon>Bacillota</taxon>
        <taxon>Clostridia</taxon>
        <taxon>Eubacteriales</taxon>
        <taxon>Clostridiaceae</taxon>
        <taxon>Clostridium</taxon>
    </lineage>
</organism>
<keyword evidence="1" id="KW-0378">Hydrolase</keyword>
<dbReference type="Pfam" id="PF13419">
    <property type="entry name" value="HAD_2"/>
    <property type="match status" value="1"/>
</dbReference>
<dbReference type="EMBL" id="JACOOO010000015">
    <property type="protein sequence ID" value="MBC5628807.1"/>
    <property type="molecule type" value="Genomic_DNA"/>
</dbReference>
<evidence type="ECO:0000313" key="2">
    <source>
        <dbReference type="Proteomes" id="UP000596929"/>
    </source>
</evidence>
<dbReference type="GO" id="GO:0016787">
    <property type="term" value="F:hydrolase activity"/>
    <property type="evidence" value="ECO:0007669"/>
    <property type="project" value="UniProtKB-KW"/>
</dbReference>
<proteinExistence type="predicted"/>
<keyword evidence="2" id="KW-1185">Reference proteome</keyword>
<dbReference type="CDD" id="cd04302">
    <property type="entry name" value="HAD_5NT"/>
    <property type="match status" value="1"/>
</dbReference>
<accession>A0ABR7DBT7</accession>
<comment type="caution">
    <text evidence="1">The sequence shown here is derived from an EMBL/GenBank/DDBJ whole genome shotgun (WGS) entry which is preliminary data.</text>
</comment>
<dbReference type="SFLD" id="SFLDG01129">
    <property type="entry name" value="C1.5:_HAD__Beta-PGM__Phosphata"/>
    <property type="match status" value="1"/>
</dbReference>
<dbReference type="Gene3D" id="1.10.150.240">
    <property type="entry name" value="Putative phosphatase, domain 2"/>
    <property type="match status" value="1"/>
</dbReference>
<dbReference type="InterPro" id="IPR023198">
    <property type="entry name" value="PGP-like_dom2"/>
</dbReference>
<dbReference type="Gene3D" id="3.40.50.1000">
    <property type="entry name" value="HAD superfamily/HAD-like"/>
    <property type="match status" value="1"/>
</dbReference>
<dbReference type="PANTHER" id="PTHR43434:SF20">
    <property type="entry name" value="5'-NUCLEOTIDASE"/>
    <property type="match status" value="1"/>
</dbReference>
<dbReference type="InterPro" id="IPR036412">
    <property type="entry name" value="HAD-like_sf"/>
</dbReference>
<evidence type="ECO:0000313" key="1">
    <source>
        <dbReference type="EMBL" id="MBC5628807.1"/>
    </source>
</evidence>
<dbReference type="SFLD" id="SFLDG01135">
    <property type="entry name" value="C1.5.6:_HAD__Beta-PGM__Phospha"/>
    <property type="match status" value="1"/>
</dbReference>
<dbReference type="PANTHER" id="PTHR43434">
    <property type="entry name" value="PHOSPHOGLYCOLATE PHOSPHATASE"/>
    <property type="match status" value="1"/>
</dbReference>
<name>A0ABR7DBT7_9CLOT</name>
<dbReference type="InterPro" id="IPR041492">
    <property type="entry name" value="HAD_2"/>
</dbReference>
<dbReference type="InterPro" id="IPR006439">
    <property type="entry name" value="HAD-SF_hydro_IA"/>
</dbReference>
<reference evidence="1 2" key="1">
    <citation type="submission" date="2020-08" db="EMBL/GenBank/DDBJ databases">
        <title>Genome public.</title>
        <authorList>
            <person name="Liu C."/>
            <person name="Sun Q."/>
        </authorList>
    </citation>
    <scope>NUCLEOTIDE SEQUENCE [LARGE SCALE GENOMIC DNA]</scope>
    <source>
        <strain evidence="1 2">NSJ-6</strain>
    </source>
</reference>